<evidence type="ECO:0008006" key="6">
    <source>
        <dbReference type="Google" id="ProtNLM"/>
    </source>
</evidence>
<dbReference type="GeneID" id="20086526"/>
<dbReference type="eggNOG" id="ENOG502QS1V">
    <property type="taxonomic scope" value="Eukaryota"/>
</dbReference>
<keyword evidence="4" id="KW-0949">S-adenosyl-L-methionine</keyword>
<proteinExistence type="predicted"/>
<name>A0A024TU76_9STRA</name>
<keyword evidence="1" id="KW-0597">Phosphoprotein</keyword>
<reference evidence="5" key="1">
    <citation type="submission" date="2013-12" db="EMBL/GenBank/DDBJ databases">
        <title>The Genome Sequence of Aphanomyces invadans NJM9701.</title>
        <authorList>
            <consortium name="The Broad Institute Genomics Platform"/>
            <person name="Russ C."/>
            <person name="Tyler B."/>
            <person name="van West P."/>
            <person name="Dieguez-Uribeondo J."/>
            <person name="Young S.K."/>
            <person name="Zeng Q."/>
            <person name="Gargeya S."/>
            <person name="Fitzgerald M."/>
            <person name="Abouelleil A."/>
            <person name="Alvarado L."/>
            <person name="Chapman S.B."/>
            <person name="Gainer-Dewar J."/>
            <person name="Goldberg J."/>
            <person name="Griggs A."/>
            <person name="Gujja S."/>
            <person name="Hansen M."/>
            <person name="Howarth C."/>
            <person name="Imamovic A."/>
            <person name="Ireland A."/>
            <person name="Larimer J."/>
            <person name="McCowan C."/>
            <person name="Murphy C."/>
            <person name="Pearson M."/>
            <person name="Poon T.W."/>
            <person name="Priest M."/>
            <person name="Roberts A."/>
            <person name="Saif S."/>
            <person name="Shea T."/>
            <person name="Sykes S."/>
            <person name="Wortman J."/>
            <person name="Nusbaum C."/>
            <person name="Birren B."/>
        </authorList>
    </citation>
    <scope>NUCLEOTIDE SEQUENCE [LARGE SCALE GENOMIC DNA]</scope>
    <source>
        <strain evidence="5">NJM9701</strain>
    </source>
</reference>
<gene>
    <name evidence="5" type="ORF">H310_09476</name>
</gene>
<dbReference type="OrthoDB" id="276151at2759"/>
<evidence type="ECO:0000256" key="3">
    <source>
        <dbReference type="ARBA" id="ARBA00022679"/>
    </source>
</evidence>
<evidence type="ECO:0000256" key="1">
    <source>
        <dbReference type="ARBA" id="ARBA00022553"/>
    </source>
</evidence>
<keyword evidence="3" id="KW-0808">Transferase</keyword>
<dbReference type="Pfam" id="PF05724">
    <property type="entry name" value="TPMT"/>
    <property type="match status" value="1"/>
</dbReference>
<dbReference type="STRING" id="157072.A0A024TU76"/>
<dbReference type="CDD" id="cd02440">
    <property type="entry name" value="AdoMet_MTases"/>
    <property type="match status" value="1"/>
</dbReference>
<dbReference type="InterPro" id="IPR029063">
    <property type="entry name" value="SAM-dependent_MTases_sf"/>
</dbReference>
<dbReference type="VEuPathDB" id="FungiDB:H310_09476"/>
<dbReference type="RefSeq" id="XP_008873782.1">
    <property type="nucleotide sequence ID" value="XM_008875560.1"/>
</dbReference>
<keyword evidence="2" id="KW-0489">Methyltransferase</keyword>
<dbReference type="PROSITE" id="PS51585">
    <property type="entry name" value="SAM_MT_TPMT"/>
    <property type="match status" value="1"/>
</dbReference>
<dbReference type="InterPro" id="IPR008854">
    <property type="entry name" value="TPMT"/>
</dbReference>
<dbReference type="Gene3D" id="3.40.50.150">
    <property type="entry name" value="Vaccinia Virus protein VP39"/>
    <property type="match status" value="1"/>
</dbReference>
<dbReference type="PANTHER" id="PTHR32183">
    <property type="match status" value="1"/>
</dbReference>
<evidence type="ECO:0000313" key="5">
    <source>
        <dbReference type="EMBL" id="ETV97573.1"/>
    </source>
</evidence>
<dbReference type="GO" id="GO:0032259">
    <property type="term" value="P:methylation"/>
    <property type="evidence" value="ECO:0007669"/>
    <property type="project" value="UniProtKB-KW"/>
</dbReference>
<accession>A0A024TU76</accession>
<dbReference type="EMBL" id="KI913972">
    <property type="protein sequence ID" value="ETV97573.1"/>
    <property type="molecule type" value="Genomic_DNA"/>
</dbReference>
<dbReference type="SUPFAM" id="SSF53335">
    <property type="entry name" value="S-adenosyl-L-methionine-dependent methyltransferases"/>
    <property type="match status" value="1"/>
</dbReference>
<evidence type="ECO:0000256" key="2">
    <source>
        <dbReference type="ARBA" id="ARBA00022603"/>
    </source>
</evidence>
<protein>
    <recommendedName>
        <fullName evidence="6">Thiol methyltransferase 2</fullName>
    </recommendedName>
</protein>
<dbReference type="PANTHER" id="PTHR32183:SF11">
    <property type="entry name" value="THIOL METHYLTRANSFERASE 2-RELATED"/>
    <property type="match status" value="1"/>
</dbReference>
<organism evidence="5">
    <name type="scientific">Aphanomyces invadans</name>
    <dbReference type="NCBI Taxonomy" id="157072"/>
    <lineage>
        <taxon>Eukaryota</taxon>
        <taxon>Sar</taxon>
        <taxon>Stramenopiles</taxon>
        <taxon>Oomycota</taxon>
        <taxon>Saprolegniomycetes</taxon>
        <taxon>Saprolegniales</taxon>
        <taxon>Verrucalvaceae</taxon>
        <taxon>Aphanomyces</taxon>
    </lineage>
</organism>
<dbReference type="GO" id="GO:0008757">
    <property type="term" value="F:S-adenosylmethionine-dependent methyltransferase activity"/>
    <property type="evidence" value="ECO:0007669"/>
    <property type="project" value="InterPro"/>
</dbReference>
<sequence>MLKMRRVWGGGVRGQMPSHRRHFFDKVGRDWEKAWSEKVTPWELKGVNPSFVEGLAKLSPPSSTANRRTALVPGCGSGFDLLHLHSQGWEPTGLDISAKAIDIARANVGRDADAISLVHGDFFATSATSPLELASFDLIYDYLFFAAIEPDMRAACAAQFHALLRPDTGRLLTLLFPLALLPSSTSPLSSNTDGPPYVLSLDDYRRILEPAGLVLEATHAPTRSIKPRRGRELLAVWSRRAAN</sequence>
<dbReference type="AlphaFoldDB" id="A0A024TU76"/>
<evidence type="ECO:0000256" key="4">
    <source>
        <dbReference type="ARBA" id="ARBA00022691"/>
    </source>
</evidence>